<gene>
    <name evidence="7" type="ORF">ACFPOG_16860</name>
</gene>
<evidence type="ECO:0000313" key="8">
    <source>
        <dbReference type="Proteomes" id="UP001596044"/>
    </source>
</evidence>
<feature type="chain" id="PRO_5045535333" evidence="5">
    <location>
        <begin position="24"/>
        <end position="548"/>
    </location>
</feature>
<dbReference type="PROSITE" id="PS51257">
    <property type="entry name" value="PROKAR_LIPOPROTEIN"/>
    <property type="match status" value="1"/>
</dbReference>
<dbReference type="InterPro" id="IPR030678">
    <property type="entry name" value="Peptide/Ni-bd"/>
</dbReference>
<evidence type="ECO:0000256" key="5">
    <source>
        <dbReference type="SAM" id="SignalP"/>
    </source>
</evidence>
<feature type="compositionally biased region" description="Low complexity" evidence="4">
    <location>
        <begin position="27"/>
        <end position="51"/>
    </location>
</feature>
<name>A0ABW0K994_9BACL</name>
<accession>A0ABW0K994</accession>
<dbReference type="RefSeq" id="WP_270884912.1">
    <property type="nucleotide sequence ID" value="NZ_JAQFVF010000080.1"/>
</dbReference>
<dbReference type="Gene3D" id="3.40.190.10">
    <property type="entry name" value="Periplasmic binding protein-like II"/>
    <property type="match status" value="1"/>
</dbReference>
<dbReference type="InterPro" id="IPR039424">
    <property type="entry name" value="SBP_5"/>
</dbReference>
<organism evidence="7 8">
    <name type="scientific">Paenibacillus aestuarii</name>
    <dbReference type="NCBI Taxonomy" id="516965"/>
    <lineage>
        <taxon>Bacteria</taxon>
        <taxon>Bacillati</taxon>
        <taxon>Bacillota</taxon>
        <taxon>Bacilli</taxon>
        <taxon>Bacillales</taxon>
        <taxon>Paenibacillaceae</taxon>
        <taxon>Paenibacillus</taxon>
    </lineage>
</organism>
<keyword evidence="8" id="KW-1185">Reference proteome</keyword>
<dbReference type="Pfam" id="PF00496">
    <property type="entry name" value="SBP_bac_5"/>
    <property type="match status" value="1"/>
</dbReference>
<dbReference type="SUPFAM" id="SSF53850">
    <property type="entry name" value="Periplasmic binding protein-like II"/>
    <property type="match status" value="1"/>
</dbReference>
<evidence type="ECO:0000313" key="7">
    <source>
        <dbReference type="EMBL" id="MFC5449923.1"/>
    </source>
</evidence>
<feature type="region of interest" description="Disordered" evidence="4">
    <location>
        <begin position="27"/>
        <end position="52"/>
    </location>
</feature>
<dbReference type="CDD" id="cd08492">
    <property type="entry name" value="PBP2_NikA_DppA_OppA_like_15"/>
    <property type="match status" value="1"/>
</dbReference>
<reference evidence="8" key="1">
    <citation type="journal article" date="2019" name="Int. J. Syst. Evol. Microbiol.">
        <title>The Global Catalogue of Microorganisms (GCM) 10K type strain sequencing project: providing services to taxonomists for standard genome sequencing and annotation.</title>
        <authorList>
            <consortium name="The Broad Institute Genomics Platform"/>
            <consortium name="The Broad Institute Genome Sequencing Center for Infectious Disease"/>
            <person name="Wu L."/>
            <person name="Ma J."/>
        </authorList>
    </citation>
    <scope>NUCLEOTIDE SEQUENCE [LARGE SCALE GENOMIC DNA]</scope>
    <source>
        <strain evidence="8">KACC 11904</strain>
    </source>
</reference>
<keyword evidence="3 5" id="KW-0732">Signal</keyword>
<dbReference type="Proteomes" id="UP001596044">
    <property type="component" value="Unassembled WGS sequence"/>
</dbReference>
<evidence type="ECO:0000256" key="1">
    <source>
        <dbReference type="ARBA" id="ARBA00004193"/>
    </source>
</evidence>
<evidence type="ECO:0000256" key="2">
    <source>
        <dbReference type="ARBA" id="ARBA00005695"/>
    </source>
</evidence>
<comment type="caution">
    <text evidence="7">The sequence shown here is derived from an EMBL/GenBank/DDBJ whole genome shotgun (WGS) entry which is preliminary data.</text>
</comment>
<dbReference type="PANTHER" id="PTHR30290">
    <property type="entry name" value="PERIPLASMIC BINDING COMPONENT OF ABC TRANSPORTER"/>
    <property type="match status" value="1"/>
</dbReference>
<dbReference type="PIRSF" id="PIRSF002741">
    <property type="entry name" value="MppA"/>
    <property type="match status" value="1"/>
</dbReference>
<dbReference type="EMBL" id="JBHSMJ010000022">
    <property type="protein sequence ID" value="MFC5449923.1"/>
    <property type="molecule type" value="Genomic_DNA"/>
</dbReference>
<evidence type="ECO:0000259" key="6">
    <source>
        <dbReference type="Pfam" id="PF00496"/>
    </source>
</evidence>
<protein>
    <submittedName>
        <fullName evidence="7">ABC transporter substrate-binding protein</fullName>
    </submittedName>
</protein>
<dbReference type="PROSITE" id="PS01040">
    <property type="entry name" value="SBP_BACTERIAL_5"/>
    <property type="match status" value="1"/>
</dbReference>
<proteinExistence type="inferred from homology"/>
<dbReference type="InterPro" id="IPR023765">
    <property type="entry name" value="SBP_5_CS"/>
</dbReference>
<dbReference type="InterPro" id="IPR000914">
    <property type="entry name" value="SBP_5_dom"/>
</dbReference>
<feature type="domain" description="Solute-binding protein family 5" evidence="6">
    <location>
        <begin position="96"/>
        <end position="469"/>
    </location>
</feature>
<dbReference type="Gene3D" id="3.10.105.10">
    <property type="entry name" value="Dipeptide-binding Protein, Domain 3"/>
    <property type="match status" value="1"/>
</dbReference>
<evidence type="ECO:0000256" key="3">
    <source>
        <dbReference type="ARBA" id="ARBA00022729"/>
    </source>
</evidence>
<comment type="similarity">
    <text evidence="2">Belongs to the bacterial solute-binding protein 5 family.</text>
</comment>
<evidence type="ECO:0000256" key="4">
    <source>
        <dbReference type="SAM" id="MobiDB-lite"/>
    </source>
</evidence>
<sequence length="548" mass="61159">MSRKTRLLTKKVFPFIVLTLVLAACSSSSRPSSNPSDPSGLAASPAPSLSSNNTSKPFVVSTVIEVDTVDIDKSTWVDIANSLIYEPLLNYDDKGKIVAGLAESYSVSADGKVWTFHLKKNVKFHSGEPLTADAMKTSIDRFMTMSPVKDIAGPVDKIEVTDPLTVQVYFKEPYAPFISVATSPFLGPIDPKRVAELGDKFENNPSSVGPFMFQKHDKGSSISYKKNPDYNWGPPLLKNQGAPYIDELTFKFTKDDDTRVLEFKKGDVQMLNGVPNSYVKDLQNIPNVEFIKALEPGEKYLGFNLQRPQFQDVRVRKALAMAIDREPFVEVALSGYGQSTFSPLPTTIFGHSDKVENDAKNMYARDVDKAKALLAEAGWKDTNGDGIADKNGKPLSIELVLPHNPILERSAQILQTQFKEIGADLKLSINELAAVKDKLAVGKSDFDMFMMYYDYTDPDVLYLLFDPNTNRMRYTNPKLTDLLQQGRSTMDQTARAKVYKDAQEILIEDLPIIPLFSEETIIATRDVEGVIYNPFSTSFYLNDVKWKK</sequence>
<feature type="signal peptide" evidence="5">
    <location>
        <begin position="1"/>
        <end position="23"/>
    </location>
</feature>
<comment type="subcellular location">
    <subcellularLocation>
        <location evidence="1">Cell membrane</location>
        <topology evidence="1">Lipid-anchor</topology>
    </subcellularLocation>
</comment>